<organism evidence="1 2">
    <name type="scientific">Linum tenue</name>
    <dbReference type="NCBI Taxonomy" id="586396"/>
    <lineage>
        <taxon>Eukaryota</taxon>
        <taxon>Viridiplantae</taxon>
        <taxon>Streptophyta</taxon>
        <taxon>Embryophyta</taxon>
        <taxon>Tracheophyta</taxon>
        <taxon>Spermatophyta</taxon>
        <taxon>Magnoliopsida</taxon>
        <taxon>eudicotyledons</taxon>
        <taxon>Gunneridae</taxon>
        <taxon>Pentapetalae</taxon>
        <taxon>rosids</taxon>
        <taxon>fabids</taxon>
        <taxon>Malpighiales</taxon>
        <taxon>Linaceae</taxon>
        <taxon>Linum</taxon>
    </lineage>
</organism>
<feature type="non-terminal residue" evidence="1">
    <location>
        <position position="1"/>
    </location>
</feature>
<reference evidence="1" key="1">
    <citation type="submission" date="2022-08" db="EMBL/GenBank/DDBJ databases">
        <authorList>
            <person name="Gutierrez-Valencia J."/>
        </authorList>
    </citation>
    <scope>NUCLEOTIDE SEQUENCE</scope>
</reference>
<dbReference type="EMBL" id="CAMGYJ010000007">
    <property type="protein sequence ID" value="CAI0445171.1"/>
    <property type="molecule type" value="Genomic_DNA"/>
</dbReference>
<accession>A0AAV0MG94</accession>
<evidence type="ECO:0000313" key="2">
    <source>
        <dbReference type="Proteomes" id="UP001154282"/>
    </source>
</evidence>
<sequence length="94" mass="10896">IFLCKQQLAILNSQTNVPPSKERLDAVIEVTQRVPVFKHVVWDKLEYIFSPMHTNKHYRVYAADLRSHKTFLLDNIKPKPAMAKVDHSPMGKLI</sequence>
<name>A0AAV0MG94_9ROSI</name>
<keyword evidence="2" id="KW-1185">Reference proteome</keyword>
<dbReference type="Proteomes" id="UP001154282">
    <property type="component" value="Unassembled WGS sequence"/>
</dbReference>
<dbReference type="AlphaFoldDB" id="A0AAV0MG94"/>
<proteinExistence type="predicted"/>
<protein>
    <submittedName>
        <fullName evidence="1">Uncharacterized protein</fullName>
    </submittedName>
</protein>
<gene>
    <name evidence="1" type="ORF">LITE_LOCUS28456</name>
</gene>
<evidence type="ECO:0000313" key="1">
    <source>
        <dbReference type="EMBL" id="CAI0445171.1"/>
    </source>
</evidence>
<comment type="caution">
    <text evidence="1">The sequence shown here is derived from an EMBL/GenBank/DDBJ whole genome shotgun (WGS) entry which is preliminary data.</text>
</comment>